<comment type="caution">
    <text evidence="2">The sequence shown here is derived from an EMBL/GenBank/DDBJ whole genome shotgun (WGS) entry which is preliminary data.</text>
</comment>
<keyword evidence="3" id="KW-1185">Reference proteome</keyword>
<name>A0A9W6UI23_9ACTN</name>
<dbReference type="AlphaFoldDB" id="A0A9W6UI23"/>
<reference evidence="2" key="1">
    <citation type="submission" date="2023-02" db="EMBL/GenBank/DDBJ databases">
        <title>Nocardiopsis ansamitocini NBRC 112285.</title>
        <authorList>
            <person name="Ichikawa N."/>
            <person name="Sato H."/>
            <person name="Tonouchi N."/>
        </authorList>
    </citation>
    <scope>NUCLEOTIDE SEQUENCE</scope>
    <source>
        <strain evidence="2">NBRC 112285</strain>
    </source>
</reference>
<organism evidence="2 3">
    <name type="scientific">Nocardiopsis ansamitocini</name>
    <dbReference type="NCBI Taxonomy" id="1670832"/>
    <lineage>
        <taxon>Bacteria</taxon>
        <taxon>Bacillati</taxon>
        <taxon>Actinomycetota</taxon>
        <taxon>Actinomycetes</taxon>
        <taxon>Streptosporangiales</taxon>
        <taxon>Nocardiopsidaceae</taxon>
        <taxon>Nocardiopsis</taxon>
    </lineage>
</organism>
<feature type="transmembrane region" description="Helical" evidence="1">
    <location>
        <begin position="55"/>
        <end position="75"/>
    </location>
</feature>
<feature type="transmembrane region" description="Helical" evidence="1">
    <location>
        <begin position="6"/>
        <end position="27"/>
    </location>
</feature>
<keyword evidence="1" id="KW-0812">Transmembrane</keyword>
<feature type="transmembrane region" description="Helical" evidence="1">
    <location>
        <begin position="112"/>
        <end position="129"/>
    </location>
</feature>
<proteinExistence type="predicted"/>
<sequence length="130" mass="13451">MNLAVLVLVALSGLFHVAVFVMESFLLHRPGVARVFLVTPDTLPAVRPWAFNQGWYNLFLALGALGGIAVSLGGAPVVGTTLSLFACGCMAGAAIVLAFSDPRMRGSALKQGLFPLLALLASLLALAATD</sequence>
<evidence type="ECO:0000313" key="3">
    <source>
        <dbReference type="Proteomes" id="UP001165092"/>
    </source>
</evidence>
<accession>A0A9W6UI23</accession>
<evidence type="ECO:0000313" key="2">
    <source>
        <dbReference type="EMBL" id="GLU49486.1"/>
    </source>
</evidence>
<dbReference type="EMBL" id="BSQG01000007">
    <property type="protein sequence ID" value="GLU49486.1"/>
    <property type="molecule type" value="Genomic_DNA"/>
</dbReference>
<evidence type="ECO:0000256" key="1">
    <source>
        <dbReference type="SAM" id="Phobius"/>
    </source>
</evidence>
<dbReference type="Proteomes" id="UP001165092">
    <property type="component" value="Unassembled WGS sequence"/>
</dbReference>
<dbReference type="RefSeq" id="WP_285761035.1">
    <property type="nucleotide sequence ID" value="NZ_BSQG01000007.1"/>
</dbReference>
<evidence type="ECO:0008006" key="4">
    <source>
        <dbReference type="Google" id="ProtNLM"/>
    </source>
</evidence>
<dbReference type="Pfam" id="PF06993">
    <property type="entry name" value="DUF1304"/>
    <property type="match status" value="1"/>
</dbReference>
<keyword evidence="1" id="KW-0472">Membrane</keyword>
<feature type="transmembrane region" description="Helical" evidence="1">
    <location>
        <begin position="81"/>
        <end position="100"/>
    </location>
</feature>
<keyword evidence="1" id="KW-1133">Transmembrane helix</keyword>
<dbReference type="InterPro" id="IPR009732">
    <property type="entry name" value="DUF1304"/>
</dbReference>
<gene>
    <name evidence="2" type="ORF">Nans01_38370</name>
</gene>
<protein>
    <recommendedName>
        <fullName evidence="4">DUF1304 domain-containing protein</fullName>
    </recommendedName>
</protein>